<sequence>MEIQLLECENSYLKLLAHRESVYEYAKLDHLTKNSHHYHIEMSQDKVSYLFCGTLNDEIIASCRLTEMHSLDLDFQQKIKALCPDLDLDKTFMISRLCISAMHQGRYKYKHLLSYVCNWAKANHNNQFYLAKCRFELAPLYRAFGCEVIEGSTYYDELGGAEYLLLRGNIQQTYDIFNKGKS</sequence>
<organism evidence="1 2">
    <name type="scientific">Fluctibacter corallii</name>
    <dbReference type="NCBI Taxonomy" id="2984329"/>
    <lineage>
        <taxon>Bacteria</taxon>
        <taxon>Pseudomonadati</taxon>
        <taxon>Pseudomonadota</taxon>
        <taxon>Gammaproteobacteria</taxon>
        <taxon>Alteromonadales</taxon>
        <taxon>Alteromonadaceae</taxon>
        <taxon>Fluctibacter</taxon>
    </lineage>
</organism>
<gene>
    <name evidence="1" type="ORF">OE749_08930</name>
</gene>
<dbReference type="Proteomes" id="UP001652504">
    <property type="component" value="Unassembled WGS sequence"/>
</dbReference>
<keyword evidence="2" id="KW-1185">Reference proteome</keyword>
<name>A0ABT3A891_9ALTE</name>
<dbReference type="RefSeq" id="WP_263712101.1">
    <property type="nucleotide sequence ID" value="NZ_JAOWKX010000004.1"/>
</dbReference>
<dbReference type="InterPro" id="IPR016181">
    <property type="entry name" value="Acyl_CoA_acyltransferase"/>
</dbReference>
<dbReference type="SUPFAM" id="SSF55729">
    <property type="entry name" value="Acyl-CoA N-acyltransferases (Nat)"/>
    <property type="match status" value="1"/>
</dbReference>
<dbReference type="Gene3D" id="3.40.630.30">
    <property type="match status" value="1"/>
</dbReference>
<accession>A0ABT3A891</accession>
<evidence type="ECO:0000313" key="1">
    <source>
        <dbReference type="EMBL" id="MCV2884818.1"/>
    </source>
</evidence>
<evidence type="ECO:0008006" key="3">
    <source>
        <dbReference type="Google" id="ProtNLM"/>
    </source>
</evidence>
<proteinExistence type="predicted"/>
<evidence type="ECO:0000313" key="2">
    <source>
        <dbReference type="Proteomes" id="UP001652504"/>
    </source>
</evidence>
<reference evidence="1 2" key="1">
    <citation type="submission" date="2022-10" db="EMBL/GenBank/DDBJ databases">
        <title>Aestuariibacter sp. AA17 isolated from Montipora capitata coral fragment.</title>
        <authorList>
            <person name="Emsley S.A."/>
            <person name="Pfannmuller K.M."/>
            <person name="Loughran R.M."/>
            <person name="Shlafstein M."/>
            <person name="Papke E."/>
            <person name="Saw J.H."/>
            <person name="Ushijima B."/>
            <person name="Videau P."/>
        </authorList>
    </citation>
    <scope>NUCLEOTIDE SEQUENCE [LARGE SCALE GENOMIC DNA]</scope>
    <source>
        <strain evidence="1 2">AA17</strain>
    </source>
</reference>
<comment type="caution">
    <text evidence="1">The sequence shown here is derived from an EMBL/GenBank/DDBJ whole genome shotgun (WGS) entry which is preliminary data.</text>
</comment>
<dbReference type="EMBL" id="JAOWKX010000004">
    <property type="protein sequence ID" value="MCV2884818.1"/>
    <property type="molecule type" value="Genomic_DNA"/>
</dbReference>
<protein>
    <recommendedName>
        <fullName evidence="3">N-acetyltransferase domain-containing protein</fullName>
    </recommendedName>
</protein>